<dbReference type="EMBL" id="CAJVPG010000203">
    <property type="protein sequence ID" value="CAG8372508.1"/>
    <property type="molecule type" value="Genomic_DNA"/>
</dbReference>
<keyword evidence="2" id="KW-1185">Reference proteome</keyword>
<reference evidence="1" key="1">
    <citation type="submission" date="2021-07" db="EMBL/GenBank/DDBJ databases">
        <authorList>
            <person name="Branca A.L. A."/>
        </authorList>
    </citation>
    <scope>NUCLEOTIDE SEQUENCE</scope>
</reference>
<gene>
    <name evidence="1" type="ORF">PSALAMII_LOCUS4884</name>
</gene>
<evidence type="ECO:0000313" key="2">
    <source>
        <dbReference type="Proteomes" id="UP001152649"/>
    </source>
</evidence>
<sequence>MSEFGQNGSYHLILRSFYAHSRLDNHFDLSIRELRRESSPISAPVLSLYADNEDVGLDLPNVAEPGAHEAQGPLSVECFFHSNYEDQSGFKWTGPHPLSISTLADDLFLYISAFFPSGEVYWIEFRLARVDQSTDETVGEHLFFLPRIETMMGNLHRMREQMLEMVSQAAFGATSPCFRLSLWPRMDPLPYSGHSTLSPLATLPMMPSLDPSFCVIFR</sequence>
<proteinExistence type="predicted"/>
<dbReference type="OrthoDB" id="202289at2759"/>
<organism evidence="1 2">
    <name type="scientific">Penicillium salamii</name>
    <dbReference type="NCBI Taxonomy" id="1612424"/>
    <lineage>
        <taxon>Eukaryota</taxon>
        <taxon>Fungi</taxon>
        <taxon>Dikarya</taxon>
        <taxon>Ascomycota</taxon>
        <taxon>Pezizomycotina</taxon>
        <taxon>Eurotiomycetes</taxon>
        <taxon>Eurotiomycetidae</taxon>
        <taxon>Eurotiales</taxon>
        <taxon>Aspergillaceae</taxon>
        <taxon>Penicillium</taxon>
    </lineage>
</organism>
<evidence type="ECO:0000313" key="1">
    <source>
        <dbReference type="EMBL" id="CAG8372508.1"/>
    </source>
</evidence>
<protein>
    <submittedName>
        <fullName evidence="1">Uncharacterized protein</fullName>
    </submittedName>
</protein>
<dbReference type="Proteomes" id="UP001152649">
    <property type="component" value="Unassembled WGS sequence"/>
</dbReference>
<name>A0A9W4NI29_9EURO</name>
<dbReference type="AlphaFoldDB" id="A0A9W4NI29"/>
<accession>A0A9W4NI29</accession>
<comment type="caution">
    <text evidence="1">The sequence shown here is derived from an EMBL/GenBank/DDBJ whole genome shotgun (WGS) entry which is preliminary data.</text>
</comment>